<dbReference type="Proteomes" id="UP000193061">
    <property type="component" value="Unassembled WGS sequence"/>
</dbReference>
<keyword evidence="3" id="KW-1185">Reference proteome</keyword>
<evidence type="ECO:0000259" key="1">
    <source>
        <dbReference type="Pfam" id="PF05899"/>
    </source>
</evidence>
<dbReference type="OrthoDB" id="9799053at2"/>
<dbReference type="Pfam" id="PF05899">
    <property type="entry name" value="Cupin_3"/>
    <property type="match status" value="1"/>
</dbReference>
<dbReference type="SUPFAM" id="SSF51182">
    <property type="entry name" value="RmlC-like cupins"/>
    <property type="match status" value="1"/>
</dbReference>
<evidence type="ECO:0000313" key="3">
    <source>
        <dbReference type="Proteomes" id="UP000193061"/>
    </source>
</evidence>
<organism evidence="2 3">
    <name type="scientific">Roseovarius albus</name>
    <dbReference type="NCBI Taxonomy" id="1247867"/>
    <lineage>
        <taxon>Bacteria</taxon>
        <taxon>Pseudomonadati</taxon>
        <taxon>Pseudomonadota</taxon>
        <taxon>Alphaproteobacteria</taxon>
        <taxon>Rhodobacterales</taxon>
        <taxon>Roseobacteraceae</taxon>
        <taxon>Roseovarius</taxon>
    </lineage>
</organism>
<dbReference type="PANTHER" id="PTHR40943">
    <property type="entry name" value="CYTOPLASMIC PROTEIN-RELATED"/>
    <property type="match status" value="1"/>
</dbReference>
<feature type="domain" description="(S)-ureidoglycine aminohydrolase cupin" evidence="1">
    <location>
        <begin position="44"/>
        <end position="116"/>
    </location>
</feature>
<evidence type="ECO:0000313" key="2">
    <source>
        <dbReference type="EMBL" id="SLN22498.1"/>
    </source>
</evidence>
<dbReference type="PANTHER" id="PTHR40943:SF1">
    <property type="entry name" value="CYTOPLASMIC PROTEIN"/>
    <property type="match status" value="1"/>
</dbReference>
<dbReference type="AlphaFoldDB" id="A0A1X6YJD6"/>
<dbReference type="RefSeq" id="WP_085804393.1">
    <property type="nucleotide sequence ID" value="NZ_FWFX01000002.1"/>
</dbReference>
<protein>
    <recommendedName>
        <fullName evidence="1">(S)-ureidoglycine aminohydrolase cupin domain-containing protein</fullName>
    </recommendedName>
</protein>
<reference evidence="2 3" key="1">
    <citation type="submission" date="2017-03" db="EMBL/GenBank/DDBJ databases">
        <authorList>
            <person name="Afonso C.L."/>
            <person name="Miller P.J."/>
            <person name="Scott M.A."/>
            <person name="Spackman E."/>
            <person name="Goraichik I."/>
            <person name="Dimitrov K.M."/>
            <person name="Suarez D.L."/>
            <person name="Swayne D.E."/>
        </authorList>
    </citation>
    <scope>NUCLEOTIDE SEQUENCE [LARGE SCALE GENOMIC DNA]</scope>
    <source>
        <strain evidence="2 3">CECT 7450</strain>
    </source>
</reference>
<dbReference type="Gene3D" id="2.60.120.10">
    <property type="entry name" value="Jelly Rolls"/>
    <property type="match status" value="1"/>
</dbReference>
<gene>
    <name evidence="2" type="ORF">ROA7450_00850</name>
</gene>
<accession>A0A1X6YJD6</accession>
<name>A0A1X6YJD6_9RHOB</name>
<sequence length="124" mass="13841">MTFQYKPGDDVGILEDWPFDNPLSDYVIREGHPRTSGRIDAGGPGHASRYGIWCCTKGTFECTEQGDELMMILSGRCRVIDQTSGVTNELNPGDSLFVRDGSRVIWEIIEDVTKVFFGQKADGY</sequence>
<dbReference type="InterPro" id="IPR014710">
    <property type="entry name" value="RmlC-like_jellyroll"/>
</dbReference>
<dbReference type="InterPro" id="IPR008579">
    <property type="entry name" value="UGlyAH_Cupin_dom"/>
</dbReference>
<dbReference type="EMBL" id="FWFX01000002">
    <property type="protein sequence ID" value="SLN22498.1"/>
    <property type="molecule type" value="Genomic_DNA"/>
</dbReference>
<dbReference type="InterPro" id="IPR011051">
    <property type="entry name" value="RmlC_Cupin_sf"/>
</dbReference>
<proteinExistence type="predicted"/>